<evidence type="ECO:0000256" key="1">
    <source>
        <dbReference type="ARBA" id="ARBA00005028"/>
    </source>
</evidence>
<evidence type="ECO:0000256" key="6">
    <source>
        <dbReference type="PIRSR" id="PIRSR005096-1"/>
    </source>
</evidence>
<dbReference type="NCBIfam" id="NF008277">
    <property type="entry name" value="PRK11055.1"/>
    <property type="match status" value="1"/>
</dbReference>
<feature type="binding site" evidence="7">
    <location>
        <position position="282"/>
    </location>
    <ligand>
        <name>beta-D-galactose</name>
        <dbReference type="ChEBI" id="CHEBI:27667"/>
    </ligand>
</feature>
<comment type="pathway">
    <text evidence="1 5">Carbohydrate metabolism; hexose metabolism.</text>
</comment>
<comment type="catalytic activity">
    <reaction evidence="5">
        <text>alpha-D-glucose = beta-D-glucose</text>
        <dbReference type="Rhea" id="RHEA:10264"/>
        <dbReference type="ChEBI" id="CHEBI:15903"/>
        <dbReference type="ChEBI" id="CHEBI:17925"/>
        <dbReference type="EC" id="5.1.3.3"/>
    </reaction>
</comment>
<dbReference type="EC" id="5.1.3.3" evidence="5"/>
<evidence type="ECO:0000313" key="9">
    <source>
        <dbReference type="EMBL" id="CAD8785257.1"/>
    </source>
</evidence>
<dbReference type="GO" id="GO:0006006">
    <property type="term" value="P:glucose metabolic process"/>
    <property type="evidence" value="ECO:0007669"/>
    <property type="project" value="TreeGrafter"/>
</dbReference>
<feature type="active site" description="Proton acceptor" evidence="6">
    <location>
        <position position="359"/>
    </location>
</feature>
<accession>A0A7S0YNI9</accession>
<dbReference type="CDD" id="cd09019">
    <property type="entry name" value="galactose_mutarotase_like"/>
    <property type="match status" value="1"/>
</dbReference>
<dbReference type="EMBL" id="HBFM01027374">
    <property type="protein sequence ID" value="CAD8785257.1"/>
    <property type="molecule type" value="Transcribed_RNA"/>
</dbReference>
<dbReference type="InterPro" id="IPR015443">
    <property type="entry name" value="Aldose_1-epimerase"/>
</dbReference>
<keyword evidence="3 5" id="KW-0413">Isomerase</keyword>
<comment type="similarity">
    <text evidence="2 5">Belongs to the aldose epimerase family.</text>
</comment>
<feature type="active site" description="Proton donor" evidence="6">
    <location>
        <position position="211"/>
    </location>
</feature>
<dbReference type="InterPro" id="IPR014718">
    <property type="entry name" value="GH-type_carb-bd"/>
</dbReference>
<protein>
    <recommendedName>
        <fullName evidence="5">Aldose 1-epimerase</fullName>
        <ecNumber evidence="5">5.1.3.3</ecNumber>
    </recommendedName>
</protein>
<evidence type="ECO:0000256" key="5">
    <source>
        <dbReference type="PIRNR" id="PIRNR005096"/>
    </source>
</evidence>
<evidence type="ECO:0000256" key="4">
    <source>
        <dbReference type="ARBA" id="ARBA00023277"/>
    </source>
</evidence>
<sequence>MGIDENFIKVGAALLGVSLFMLLKNKGQEKKDKKHVVDESQEEYPIFVLKNKLGVEVHITTIGASITKLFVPSKDGKKIDVVLGYDKTSEYMTADPCYYFGAIVGRVANRIANATFKLDGIDYQLAANNGPNALHGGPLGFHRRKWTVNKQWSCRKFDAIELEYYSPHMEEGYPGNLIVTVTYKLETHDLALSCNIRARTDSATPVNIVQHSYFNLSGHNSGSTIHNHKLLLNAEHYTPTDNSQVPTGEIRKVRGTPLDFTTLESIGSRIHKVPGPDPGGYDHNYVLFGAGEEAANLTVQGKASAEPRLAATLLDPKSGLAMDVLTTAPGLQFYSGNFLGGDKGKDGAHYRRHSGLCLETQAFPNAINQPKFPSVKLTPEEQYEHDVIYRFYHTAAK</sequence>
<evidence type="ECO:0000256" key="8">
    <source>
        <dbReference type="PIRSR" id="PIRSR005096-3"/>
    </source>
</evidence>
<dbReference type="InterPro" id="IPR011013">
    <property type="entry name" value="Gal_mutarotase_sf_dom"/>
</dbReference>
<feature type="binding site" evidence="8">
    <location>
        <begin position="109"/>
        <end position="110"/>
    </location>
    <ligand>
        <name>beta-D-galactose</name>
        <dbReference type="ChEBI" id="CHEBI:27667"/>
    </ligand>
</feature>
<dbReference type="GO" id="GO:0033499">
    <property type="term" value="P:galactose catabolic process via UDP-galactose, Leloir pathway"/>
    <property type="evidence" value="ECO:0007669"/>
    <property type="project" value="TreeGrafter"/>
</dbReference>
<dbReference type="PANTHER" id="PTHR10091">
    <property type="entry name" value="ALDOSE-1-EPIMERASE"/>
    <property type="match status" value="1"/>
</dbReference>
<evidence type="ECO:0000256" key="7">
    <source>
        <dbReference type="PIRSR" id="PIRSR005096-2"/>
    </source>
</evidence>
<proteinExistence type="inferred from homology"/>
<reference evidence="9" key="1">
    <citation type="submission" date="2021-01" db="EMBL/GenBank/DDBJ databases">
        <authorList>
            <person name="Corre E."/>
            <person name="Pelletier E."/>
            <person name="Niang G."/>
            <person name="Scheremetjew M."/>
            <person name="Finn R."/>
            <person name="Kale V."/>
            <person name="Holt S."/>
            <person name="Cochrane G."/>
            <person name="Meng A."/>
            <person name="Brown T."/>
            <person name="Cohen L."/>
        </authorList>
    </citation>
    <scope>NUCLEOTIDE SEQUENCE</scope>
    <source>
        <strain evidence="9">SAG 63-3</strain>
    </source>
</reference>
<feature type="binding site" evidence="8">
    <location>
        <begin position="211"/>
        <end position="213"/>
    </location>
    <ligand>
        <name>beta-D-galactose</name>
        <dbReference type="ChEBI" id="CHEBI:27667"/>
    </ligand>
</feature>
<keyword evidence="4 5" id="KW-0119">Carbohydrate metabolism</keyword>
<dbReference type="GO" id="GO:0004034">
    <property type="term" value="F:aldose 1-epimerase activity"/>
    <property type="evidence" value="ECO:0007669"/>
    <property type="project" value="UniProtKB-EC"/>
</dbReference>
<dbReference type="Gene3D" id="2.70.98.10">
    <property type="match status" value="1"/>
</dbReference>
<dbReference type="InterPro" id="IPR047215">
    <property type="entry name" value="Galactose_mutarotase-like"/>
</dbReference>
<dbReference type="SUPFAM" id="SSF74650">
    <property type="entry name" value="Galactose mutarotase-like"/>
    <property type="match status" value="1"/>
</dbReference>
<dbReference type="GO" id="GO:0030246">
    <property type="term" value="F:carbohydrate binding"/>
    <property type="evidence" value="ECO:0007669"/>
    <property type="project" value="InterPro"/>
</dbReference>
<dbReference type="AlphaFoldDB" id="A0A7S0YNI9"/>
<dbReference type="PANTHER" id="PTHR10091:SF0">
    <property type="entry name" value="GALACTOSE MUTAROTASE"/>
    <property type="match status" value="1"/>
</dbReference>
<dbReference type="Pfam" id="PF01263">
    <property type="entry name" value="Aldose_epim"/>
    <property type="match status" value="1"/>
</dbReference>
<evidence type="ECO:0000256" key="3">
    <source>
        <dbReference type="ARBA" id="ARBA00023235"/>
    </source>
</evidence>
<name>A0A7S0YNI9_9CHLO</name>
<organism evidence="9">
    <name type="scientific">Polytomella parva</name>
    <dbReference type="NCBI Taxonomy" id="51329"/>
    <lineage>
        <taxon>Eukaryota</taxon>
        <taxon>Viridiplantae</taxon>
        <taxon>Chlorophyta</taxon>
        <taxon>core chlorophytes</taxon>
        <taxon>Chlorophyceae</taxon>
        <taxon>CS clade</taxon>
        <taxon>Chlamydomonadales</taxon>
        <taxon>Chlamydomonadaceae</taxon>
        <taxon>Polytomella</taxon>
    </lineage>
</organism>
<gene>
    <name evidence="9" type="ORF">PPAR00522_LOCUS17706</name>
</gene>
<dbReference type="PIRSF" id="PIRSF005096">
    <property type="entry name" value="GALM"/>
    <property type="match status" value="1"/>
</dbReference>
<evidence type="ECO:0000256" key="2">
    <source>
        <dbReference type="ARBA" id="ARBA00006206"/>
    </source>
</evidence>
<dbReference type="InterPro" id="IPR008183">
    <property type="entry name" value="Aldose_1/G6P_1-epimerase"/>
</dbReference>
<dbReference type="UniPathway" id="UPA00242"/>